<organism evidence="1 2">
    <name type="scientific">Kickxella alabastrina</name>
    <dbReference type="NCBI Taxonomy" id="61397"/>
    <lineage>
        <taxon>Eukaryota</taxon>
        <taxon>Fungi</taxon>
        <taxon>Fungi incertae sedis</taxon>
        <taxon>Zoopagomycota</taxon>
        <taxon>Kickxellomycotina</taxon>
        <taxon>Kickxellomycetes</taxon>
        <taxon>Kickxellales</taxon>
        <taxon>Kickxellaceae</taxon>
        <taxon>Kickxella</taxon>
    </lineage>
</organism>
<evidence type="ECO:0000313" key="2">
    <source>
        <dbReference type="Proteomes" id="UP001150581"/>
    </source>
</evidence>
<name>A0ACC1I3Z9_9FUNG</name>
<dbReference type="Proteomes" id="UP001150581">
    <property type="component" value="Unassembled WGS sequence"/>
</dbReference>
<evidence type="ECO:0000313" key="1">
    <source>
        <dbReference type="EMBL" id="KAJ1884772.1"/>
    </source>
</evidence>
<keyword evidence="2" id="KW-1185">Reference proteome</keyword>
<accession>A0ACC1I3Z9</accession>
<dbReference type="EMBL" id="JANBPG010002743">
    <property type="protein sequence ID" value="KAJ1884772.1"/>
    <property type="molecule type" value="Genomic_DNA"/>
</dbReference>
<proteinExistence type="predicted"/>
<protein>
    <submittedName>
        <fullName evidence="1">Uncharacterized protein</fullName>
    </submittedName>
</protein>
<sequence length="163" mass="16731">MAEEKNNHNSPMDMSGISQSTDSPLLSSIFSSMGGGNSGMLGSGVSTNDSLDLSSILPSSNINNNNNGSVNTLGITPMPLDPDIDQLMKSLGDIKDAPKVTDDELNKLLGSINVSFSSSMPMGSNMSSVSDSDSLAALGRDLGIDLSSPIPMSTSTPLATMGD</sequence>
<reference evidence="1" key="1">
    <citation type="submission" date="2022-07" db="EMBL/GenBank/DDBJ databases">
        <title>Phylogenomic reconstructions and comparative analyses of Kickxellomycotina fungi.</title>
        <authorList>
            <person name="Reynolds N.K."/>
            <person name="Stajich J.E."/>
            <person name="Barry K."/>
            <person name="Grigoriev I.V."/>
            <person name="Crous P."/>
            <person name="Smith M.E."/>
        </authorList>
    </citation>
    <scope>NUCLEOTIDE SEQUENCE</scope>
    <source>
        <strain evidence="1">Benny 63K</strain>
    </source>
</reference>
<gene>
    <name evidence="1" type="ORF">LPJ66_010446</name>
</gene>
<comment type="caution">
    <text evidence="1">The sequence shown here is derived from an EMBL/GenBank/DDBJ whole genome shotgun (WGS) entry which is preliminary data.</text>
</comment>
<feature type="non-terminal residue" evidence="1">
    <location>
        <position position="163"/>
    </location>
</feature>